<dbReference type="PANTHER" id="PTHR30337:SF0">
    <property type="entry name" value="NUCLEASE SBCCD SUBUNIT D"/>
    <property type="match status" value="1"/>
</dbReference>
<comment type="similarity">
    <text evidence="1 7">Belongs to the SbcD family.</text>
</comment>
<dbReference type="Proteomes" id="UP001166251">
    <property type="component" value="Unassembled WGS sequence"/>
</dbReference>
<reference evidence="10" key="1">
    <citation type="submission" date="2021-07" db="EMBL/GenBank/DDBJ databases">
        <title>Neiella marina sp. nov., isolated from the intestinal content of sea cucumber Apostichopus japonicus.</title>
        <authorList>
            <person name="Bai X."/>
        </authorList>
    </citation>
    <scope>NUCLEOTIDE SEQUENCE</scope>
    <source>
        <strain evidence="10">126</strain>
    </source>
</reference>
<dbReference type="InterPro" id="IPR004843">
    <property type="entry name" value="Calcineurin-like_PHP"/>
</dbReference>
<dbReference type="InterPro" id="IPR004593">
    <property type="entry name" value="SbcD"/>
</dbReference>
<dbReference type="GO" id="GO:0004527">
    <property type="term" value="F:exonuclease activity"/>
    <property type="evidence" value="ECO:0007669"/>
    <property type="project" value="UniProtKB-KW"/>
</dbReference>
<dbReference type="Gene3D" id="3.60.21.10">
    <property type="match status" value="1"/>
</dbReference>
<dbReference type="CDD" id="cd00840">
    <property type="entry name" value="MPP_Mre11_N"/>
    <property type="match status" value="1"/>
</dbReference>
<dbReference type="EMBL" id="JAHZSS010000003">
    <property type="protein sequence ID" value="MBW8190318.1"/>
    <property type="molecule type" value="Genomic_DNA"/>
</dbReference>
<keyword evidence="7" id="KW-0235">DNA replication</keyword>
<keyword evidence="5 7" id="KW-0378">Hydrolase</keyword>
<name>A0ABS7EDB8_9GAMM</name>
<dbReference type="Pfam" id="PF12320">
    <property type="entry name" value="SbcD_C"/>
    <property type="match status" value="1"/>
</dbReference>
<dbReference type="PANTHER" id="PTHR30337">
    <property type="entry name" value="COMPONENT OF ATP-DEPENDENT DSDNA EXONUCLEASE"/>
    <property type="match status" value="1"/>
</dbReference>
<feature type="domain" description="Calcineurin-like phosphoesterase" evidence="8">
    <location>
        <begin position="1"/>
        <end position="232"/>
    </location>
</feature>
<evidence type="ECO:0000256" key="5">
    <source>
        <dbReference type="ARBA" id="ARBA00022801"/>
    </source>
</evidence>
<evidence type="ECO:0000256" key="7">
    <source>
        <dbReference type="RuleBase" id="RU363069"/>
    </source>
</evidence>
<proteinExistence type="inferred from homology"/>
<organism evidence="10 11">
    <name type="scientific">Neiella holothuriorum</name>
    <dbReference type="NCBI Taxonomy" id="2870530"/>
    <lineage>
        <taxon>Bacteria</taxon>
        <taxon>Pseudomonadati</taxon>
        <taxon>Pseudomonadota</taxon>
        <taxon>Gammaproteobacteria</taxon>
        <taxon>Alteromonadales</taxon>
        <taxon>Echinimonadaceae</taxon>
        <taxon>Neiella</taxon>
    </lineage>
</organism>
<dbReference type="Pfam" id="PF00149">
    <property type="entry name" value="Metallophos"/>
    <property type="match status" value="1"/>
</dbReference>
<evidence type="ECO:0000313" key="11">
    <source>
        <dbReference type="Proteomes" id="UP001166251"/>
    </source>
</evidence>
<dbReference type="RefSeq" id="WP_220102991.1">
    <property type="nucleotide sequence ID" value="NZ_JAHZSS010000003.1"/>
</dbReference>
<dbReference type="InterPro" id="IPR050535">
    <property type="entry name" value="DNA_Repair-Maintenance_Comp"/>
</dbReference>
<keyword evidence="11" id="KW-1185">Reference proteome</keyword>
<sequence length="430" mass="47656">MKILHTSDWHLGQSFMGKSREPEHRAFLEWLLQLIEYESVNAVIVAGDIFDTTTPPSYARSLYNEFIVQMHQAGCQLVILGGNHDSVSMLHESASLAQCLGTHVVGGVLQSPAEQVITLKNANTQVGAIVCAIPFIRARDVVESQAGQTGQEKQQALIKAMADHFDAVYREALDTRTQLQRNVPIIATGHLTTLASSKSESVRDIYVGTLESFPADHLPKADYIALGHIHKPMSVAGQAHVRYSGSPIHLSFDEVNHDKQVQLVSFNGELESTVESVTVPRFRQMRTVNGSLAEVTRELESLPASISETALDIWLEISIHTDDYLSGLHQQLENLIEGKPMEILRLRRKRSAKDAVLNTERKKSLKEFLPKDVFLQRLAEEPLEPEQKAKLLETFTKLVTEVEANVALDDSELHRARGAAAPKINSPEGA</sequence>
<evidence type="ECO:0000256" key="3">
    <source>
        <dbReference type="ARBA" id="ARBA00013365"/>
    </source>
</evidence>
<dbReference type="InterPro" id="IPR029052">
    <property type="entry name" value="Metallo-depent_PP-like"/>
</dbReference>
<dbReference type="InterPro" id="IPR026843">
    <property type="entry name" value="SbcD_C"/>
</dbReference>
<dbReference type="NCBIfam" id="NF008206">
    <property type="entry name" value="PRK10966.1"/>
    <property type="match status" value="1"/>
</dbReference>
<dbReference type="InterPro" id="IPR041796">
    <property type="entry name" value="Mre11_N"/>
</dbReference>
<evidence type="ECO:0000259" key="9">
    <source>
        <dbReference type="Pfam" id="PF12320"/>
    </source>
</evidence>
<evidence type="ECO:0000313" key="10">
    <source>
        <dbReference type="EMBL" id="MBW8190318.1"/>
    </source>
</evidence>
<keyword evidence="4 7" id="KW-0540">Nuclease</keyword>
<keyword evidence="7" id="KW-0233">DNA recombination</keyword>
<dbReference type="NCBIfam" id="TIGR00619">
    <property type="entry name" value="sbcd"/>
    <property type="match status" value="1"/>
</dbReference>
<dbReference type="SUPFAM" id="SSF56300">
    <property type="entry name" value="Metallo-dependent phosphatases"/>
    <property type="match status" value="1"/>
</dbReference>
<gene>
    <name evidence="7 10" type="primary">sbcD</name>
    <name evidence="10" type="ORF">K0504_04645</name>
</gene>
<evidence type="ECO:0000256" key="6">
    <source>
        <dbReference type="ARBA" id="ARBA00022839"/>
    </source>
</evidence>
<protein>
    <recommendedName>
        <fullName evidence="3 7">Nuclease SbcCD subunit D</fullName>
    </recommendedName>
</protein>
<feature type="domain" description="Nuclease SbcCD subunit D C-terminal" evidence="9">
    <location>
        <begin position="281"/>
        <end position="381"/>
    </location>
</feature>
<comment type="subunit">
    <text evidence="2 7">Heterodimer of SbcC and SbcD.</text>
</comment>
<keyword evidence="6 7" id="KW-0269">Exonuclease</keyword>
<keyword evidence="7" id="KW-0255">Endonuclease</keyword>
<evidence type="ECO:0000256" key="4">
    <source>
        <dbReference type="ARBA" id="ARBA00022722"/>
    </source>
</evidence>
<evidence type="ECO:0000256" key="2">
    <source>
        <dbReference type="ARBA" id="ARBA00011322"/>
    </source>
</evidence>
<comment type="function">
    <text evidence="7">SbcCD cleaves DNA hairpin structures. These structures can inhibit DNA replication and are intermediates in certain DNA recombination reactions. The complex acts as a 3'-&gt;5' double strand exonuclease that can open hairpins. It also has a 5' single-strand endonuclease activity.</text>
</comment>
<evidence type="ECO:0000256" key="1">
    <source>
        <dbReference type="ARBA" id="ARBA00010555"/>
    </source>
</evidence>
<dbReference type="Gene3D" id="3.30.160.720">
    <property type="match status" value="1"/>
</dbReference>
<evidence type="ECO:0000259" key="8">
    <source>
        <dbReference type="Pfam" id="PF00149"/>
    </source>
</evidence>
<accession>A0ABS7EDB8</accession>
<comment type="caution">
    <text evidence="10">The sequence shown here is derived from an EMBL/GenBank/DDBJ whole genome shotgun (WGS) entry which is preliminary data.</text>
</comment>